<name>A0A2A9M921_BESBE</name>
<proteinExistence type="predicted"/>
<keyword evidence="3" id="KW-1185">Reference proteome</keyword>
<dbReference type="AlphaFoldDB" id="A0A2A9M921"/>
<protein>
    <submittedName>
        <fullName evidence="2">Uncharacterized protein</fullName>
    </submittedName>
</protein>
<dbReference type="RefSeq" id="XP_029216126.1">
    <property type="nucleotide sequence ID" value="XM_029360767.1"/>
</dbReference>
<comment type="caution">
    <text evidence="2">The sequence shown here is derived from an EMBL/GenBank/DDBJ whole genome shotgun (WGS) entry which is preliminary data.</text>
</comment>
<dbReference type="VEuPathDB" id="ToxoDB:BESB_020580"/>
<organism evidence="2 3">
    <name type="scientific">Besnoitia besnoiti</name>
    <name type="common">Apicomplexan protozoan</name>
    <dbReference type="NCBI Taxonomy" id="94643"/>
    <lineage>
        <taxon>Eukaryota</taxon>
        <taxon>Sar</taxon>
        <taxon>Alveolata</taxon>
        <taxon>Apicomplexa</taxon>
        <taxon>Conoidasida</taxon>
        <taxon>Coccidia</taxon>
        <taxon>Eucoccidiorida</taxon>
        <taxon>Eimeriorina</taxon>
        <taxon>Sarcocystidae</taxon>
        <taxon>Besnoitia</taxon>
    </lineage>
</organism>
<sequence length="319" mass="35369">MRGLRSSRELIHSRKGNVRVAATASMATAHAPEQHASSAHWVKEPVARERGFRETYLCHFCANPFSAVSLPLHVRGCKERKELLRGSLPLAGPPDVPPTPEWRREYNEWARDIALNQDLLTPCQLCGHGVLPQRLSTHLWRCVLNSGCSPADAGTPLCIAAPFSPYEQASVCAPLRALDEGEGPRASAARASHRPPFKLPSVLEAWARSDPGAQPRRETRGAETANPTRRGRAAKGRRSERETVPARPKACGVPPCLRFRFAAPPAEKPRKGARDADSLLFWQRKEASAYLKWFANATDKNFHVRDRAQHGAQPDREEN</sequence>
<evidence type="ECO:0000313" key="3">
    <source>
        <dbReference type="Proteomes" id="UP000224006"/>
    </source>
</evidence>
<dbReference type="GeneID" id="40307119"/>
<reference evidence="2 3" key="1">
    <citation type="submission" date="2017-09" db="EMBL/GenBank/DDBJ databases">
        <title>Genome sequencing of Besnoitia besnoiti strain Bb-Ger1.</title>
        <authorList>
            <person name="Schares G."/>
            <person name="Venepally P."/>
            <person name="Lorenzi H.A."/>
        </authorList>
    </citation>
    <scope>NUCLEOTIDE SEQUENCE [LARGE SCALE GENOMIC DNA]</scope>
    <source>
        <strain evidence="2 3">Bb-Ger1</strain>
    </source>
</reference>
<dbReference type="OrthoDB" id="10302627at2759"/>
<accession>A0A2A9M921</accession>
<evidence type="ECO:0000313" key="2">
    <source>
        <dbReference type="EMBL" id="PFH32117.1"/>
    </source>
</evidence>
<dbReference type="KEGG" id="bbes:BESB_020580"/>
<gene>
    <name evidence="2" type="ORF">BESB_020580</name>
</gene>
<feature type="region of interest" description="Disordered" evidence="1">
    <location>
        <begin position="208"/>
        <end position="249"/>
    </location>
</feature>
<evidence type="ECO:0000256" key="1">
    <source>
        <dbReference type="SAM" id="MobiDB-lite"/>
    </source>
</evidence>
<dbReference type="Proteomes" id="UP000224006">
    <property type="component" value="Chromosome XI"/>
</dbReference>
<dbReference type="EMBL" id="NWUJ01000012">
    <property type="protein sequence ID" value="PFH32117.1"/>
    <property type="molecule type" value="Genomic_DNA"/>
</dbReference>